<sequence>MYHHVNTAGSFITVGLRNFEKQMAFLKAYGYRTLNTADFSEILNNPNANAAKTVMITFDDGWADNWHYAYPILKKYDIKAVFFVVTSWIHNDGIRYFDTAFPSHKECKAIVSSGRAKEVVMSWDELREMEASGLIDVQSHTHTHKKLDGGSVYEDLSQSKGLIEERLGKKCEALCWPWGIYNDKHIDLALKSGYRLLFTTELGTNTSKSSPLKIKRIAIGDIGVMTFRKKLFIHSDDGLSKLYLRIFK</sequence>
<dbReference type="Pfam" id="PF01522">
    <property type="entry name" value="Polysacc_deac_1"/>
    <property type="match status" value="1"/>
</dbReference>
<evidence type="ECO:0000256" key="1">
    <source>
        <dbReference type="ARBA" id="ARBA00004613"/>
    </source>
</evidence>
<dbReference type="CDD" id="cd10969">
    <property type="entry name" value="CE4_Ecf1_like_5s"/>
    <property type="match status" value="1"/>
</dbReference>
<feature type="domain" description="NodB homology" evidence="3">
    <location>
        <begin position="52"/>
        <end position="248"/>
    </location>
</feature>
<comment type="subcellular location">
    <subcellularLocation>
        <location evidence="1">Secreted</location>
    </subcellularLocation>
</comment>
<dbReference type="SUPFAM" id="SSF88713">
    <property type="entry name" value="Glycoside hydrolase/deacetylase"/>
    <property type="match status" value="1"/>
</dbReference>
<proteinExistence type="predicted"/>
<dbReference type="InterPro" id="IPR002509">
    <property type="entry name" value="NODB_dom"/>
</dbReference>
<keyword evidence="2" id="KW-0732">Signal</keyword>
<keyword evidence="5" id="KW-1185">Reference proteome</keyword>
<dbReference type="GO" id="GO:0016787">
    <property type="term" value="F:hydrolase activity"/>
    <property type="evidence" value="ECO:0007669"/>
    <property type="project" value="UniProtKB-KW"/>
</dbReference>
<evidence type="ECO:0000256" key="2">
    <source>
        <dbReference type="ARBA" id="ARBA00022729"/>
    </source>
</evidence>
<dbReference type="InterPro" id="IPR051398">
    <property type="entry name" value="Polysacch_Deacetylase"/>
</dbReference>
<keyword evidence="4" id="KW-0378">Hydrolase</keyword>
<reference evidence="4 5" key="1">
    <citation type="submission" date="2015-11" db="EMBL/GenBank/DDBJ databases">
        <authorList>
            <person name="Lin W."/>
        </authorList>
    </citation>
    <scope>NUCLEOTIDE SEQUENCE [LARGE SCALE GENOMIC DNA]</scope>
    <source>
        <strain evidence="4 5">HCH-1</strain>
    </source>
</reference>
<evidence type="ECO:0000313" key="4">
    <source>
        <dbReference type="EMBL" id="KWT94219.1"/>
    </source>
</evidence>
<accession>A0ABR5SJ67</accession>
<dbReference type="Gene3D" id="3.20.20.370">
    <property type="entry name" value="Glycoside hydrolase/deacetylase"/>
    <property type="match status" value="1"/>
</dbReference>
<dbReference type="EC" id="3.5.1.-" evidence="4"/>
<name>A0ABR5SJ67_9BACT</name>
<organism evidence="4 5">
    <name type="scientific">Candidatus Magnetominusculus xianensis</name>
    <dbReference type="NCBI Taxonomy" id="1748249"/>
    <lineage>
        <taxon>Bacteria</taxon>
        <taxon>Pseudomonadati</taxon>
        <taxon>Nitrospirota</taxon>
        <taxon>Nitrospiria</taxon>
        <taxon>Nitrospirales</taxon>
        <taxon>Nitrospiraceae</taxon>
        <taxon>Candidatus Magnetominusculus</taxon>
    </lineage>
</organism>
<dbReference type="RefSeq" id="WP_085050799.1">
    <property type="nucleotide sequence ID" value="NZ_LNQR01000007.1"/>
</dbReference>
<dbReference type="Proteomes" id="UP000060487">
    <property type="component" value="Unassembled WGS sequence"/>
</dbReference>
<dbReference type="PANTHER" id="PTHR34216:SF3">
    <property type="entry name" value="POLY-BETA-1,6-N-ACETYL-D-GLUCOSAMINE N-DEACETYLASE"/>
    <property type="match status" value="1"/>
</dbReference>
<protein>
    <submittedName>
        <fullName evidence="4">Polysaccharide deacetylase</fullName>
        <ecNumber evidence="4">3.5.1.-</ecNumber>
    </submittedName>
</protein>
<gene>
    <name evidence="4" type="ORF">ASN18_0264</name>
</gene>
<evidence type="ECO:0000259" key="3">
    <source>
        <dbReference type="PROSITE" id="PS51677"/>
    </source>
</evidence>
<dbReference type="PANTHER" id="PTHR34216">
    <property type="match status" value="1"/>
</dbReference>
<dbReference type="InterPro" id="IPR011330">
    <property type="entry name" value="Glyco_hydro/deAcase_b/a-brl"/>
</dbReference>
<dbReference type="EMBL" id="LNQR01000007">
    <property type="protein sequence ID" value="KWT94219.1"/>
    <property type="molecule type" value="Genomic_DNA"/>
</dbReference>
<comment type="caution">
    <text evidence="4">The sequence shown here is derived from an EMBL/GenBank/DDBJ whole genome shotgun (WGS) entry which is preliminary data.</text>
</comment>
<evidence type="ECO:0000313" key="5">
    <source>
        <dbReference type="Proteomes" id="UP000060487"/>
    </source>
</evidence>
<dbReference type="PROSITE" id="PS51677">
    <property type="entry name" value="NODB"/>
    <property type="match status" value="1"/>
</dbReference>